<evidence type="ECO:0008006" key="4">
    <source>
        <dbReference type="Google" id="ProtNLM"/>
    </source>
</evidence>
<dbReference type="STRING" id="1458461.BN1012_Phect810"/>
<sequence>MMTEAIALGFGLYMLAAGIALVATPDRSRAMLTDLRESAGLSFVCGVLVFFIGAVLLVTHHKIDTPLEMVVTGLAAATLIEGLIFIAVGSSFIRLLNPMMSGNFIRIWGLLALVAGGVLTFVGLGGH</sequence>
<dbReference type="OrthoDB" id="7410390at2"/>
<proteinExistence type="predicted"/>
<evidence type="ECO:0000313" key="3">
    <source>
        <dbReference type="Proteomes" id="UP000032160"/>
    </source>
</evidence>
<reference evidence="2 3" key="1">
    <citation type="journal article" date="2014" name="Front. Genet.">
        <title>Genome and metabolic network of "Candidatus Phaeomarinobacter ectocarpi" Ec32, a new candidate genus of Alphaproteobacteria frequently associated with brown algae.</title>
        <authorList>
            <person name="Dittami S.M."/>
            <person name="Barbeyron T."/>
            <person name="Boyen C."/>
            <person name="Cambefort J."/>
            <person name="Collet G."/>
            <person name="Delage L."/>
            <person name="Gobet A."/>
            <person name="Groisillier A."/>
            <person name="Leblanc C."/>
            <person name="Michel G."/>
            <person name="Scornet D."/>
            <person name="Siegel A."/>
            <person name="Tapia J.E."/>
            <person name="Tonon T."/>
        </authorList>
    </citation>
    <scope>NUCLEOTIDE SEQUENCE [LARGE SCALE GENOMIC DNA]</scope>
    <source>
        <strain evidence="2 3">Ec32</strain>
    </source>
</reference>
<organism evidence="2 3">
    <name type="scientific">Candidatus Phaeomarinibacter ectocarpi</name>
    <dbReference type="NCBI Taxonomy" id="1458461"/>
    <lineage>
        <taxon>Bacteria</taxon>
        <taxon>Pseudomonadati</taxon>
        <taxon>Pseudomonadota</taxon>
        <taxon>Alphaproteobacteria</taxon>
        <taxon>Hyphomicrobiales</taxon>
        <taxon>Parvibaculaceae</taxon>
        <taxon>Candidatus Phaeomarinibacter</taxon>
    </lineage>
</organism>
<accession>X5ME37</accession>
<protein>
    <recommendedName>
        <fullName evidence="4">Integral membrane protein</fullName>
    </recommendedName>
</protein>
<gene>
    <name evidence="2" type="ORF">BN1012_Phect810</name>
</gene>
<evidence type="ECO:0000256" key="1">
    <source>
        <dbReference type="SAM" id="Phobius"/>
    </source>
</evidence>
<name>X5ME37_9HYPH</name>
<keyword evidence="1" id="KW-0472">Membrane</keyword>
<dbReference type="RefSeq" id="WP_052535206.1">
    <property type="nucleotide sequence ID" value="NZ_HG966617.1"/>
</dbReference>
<feature type="transmembrane region" description="Helical" evidence="1">
    <location>
        <begin position="70"/>
        <end position="93"/>
    </location>
</feature>
<dbReference type="Proteomes" id="UP000032160">
    <property type="component" value="Chromosome I"/>
</dbReference>
<dbReference type="KEGG" id="pect:BN1012_Phect810"/>
<evidence type="ECO:0000313" key="2">
    <source>
        <dbReference type="EMBL" id="CDO59024.1"/>
    </source>
</evidence>
<keyword evidence="1" id="KW-0812">Transmembrane</keyword>
<keyword evidence="3" id="KW-1185">Reference proteome</keyword>
<feature type="transmembrane region" description="Helical" evidence="1">
    <location>
        <begin position="105"/>
        <end position="124"/>
    </location>
</feature>
<feature type="transmembrane region" description="Helical" evidence="1">
    <location>
        <begin position="38"/>
        <end position="58"/>
    </location>
</feature>
<dbReference type="EMBL" id="HG966617">
    <property type="protein sequence ID" value="CDO59024.1"/>
    <property type="molecule type" value="Genomic_DNA"/>
</dbReference>
<keyword evidence="1" id="KW-1133">Transmembrane helix</keyword>
<dbReference type="HOGENOM" id="CLU_132169_0_0_5"/>
<dbReference type="AlphaFoldDB" id="X5ME37"/>